<proteinExistence type="predicted"/>
<comment type="caution">
    <text evidence="6">The sequence shown here is derived from an EMBL/GenBank/DDBJ whole genome shotgun (WGS) entry which is preliminary data.</text>
</comment>
<evidence type="ECO:0000259" key="5">
    <source>
        <dbReference type="Pfam" id="PF24827"/>
    </source>
</evidence>
<keyword evidence="4" id="KW-0862">Zinc</keyword>
<feature type="non-terminal residue" evidence="6">
    <location>
        <position position="171"/>
    </location>
</feature>
<evidence type="ECO:0000256" key="2">
    <source>
        <dbReference type="ARBA" id="ARBA00022723"/>
    </source>
</evidence>
<dbReference type="InterPro" id="IPR055438">
    <property type="entry name" value="AstE_AspA_cat"/>
</dbReference>
<comment type="cofactor">
    <cofactor evidence="1">
        <name>Zn(2+)</name>
        <dbReference type="ChEBI" id="CHEBI:29105"/>
    </cofactor>
</comment>
<evidence type="ECO:0000256" key="4">
    <source>
        <dbReference type="ARBA" id="ARBA00022833"/>
    </source>
</evidence>
<evidence type="ECO:0000313" key="6">
    <source>
        <dbReference type="EMBL" id="GAG16382.1"/>
    </source>
</evidence>
<dbReference type="PANTHER" id="PTHR37326:SF1">
    <property type="entry name" value="BLL3975 PROTEIN"/>
    <property type="match status" value="1"/>
</dbReference>
<dbReference type="GO" id="GO:0046872">
    <property type="term" value="F:metal ion binding"/>
    <property type="evidence" value="ECO:0007669"/>
    <property type="project" value="UniProtKB-KW"/>
</dbReference>
<dbReference type="InterPro" id="IPR053138">
    <property type="entry name" value="N-alpha-Ac-DABA_deacetylase"/>
</dbReference>
<dbReference type="AlphaFoldDB" id="X0VZ62"/>
<name>X0VZ62_9ZZZZ</name>
<feature type="domain" description="Succinylglutamate desuccinylase/Aspartoacylase catalytic" evidence="5">
    <location>
        <begin position="38"/>
        <end position="166"/>
    </location>
</feature>
<keyword evidence="2" id="KW-0479">Metal-binding</keyword>
<reference evidence="6" key="1">
    <citation type="journal article" date="2014" name="Front. Microbiol.">
        <title>High frequency of phylogenetically diverse reductive dehalogenase-homologous genes in deep subseafloor sedimentary metagenomes.</title>
        <authorList>
            <person name="Kawai M."/>
            <person name="Futagami T."/>
            <person name="Toyoda A."/>
            <person name="Takaki Y."/>
            <person name="Nishi S."/>
            <person name="Hori S."/>
            <person name="Arai W."/>
            <person name="Tsubouchi T."/>
            <person name="Morono Y."/>
            <person name="Uchiyama I."/>
            <person name="Ito T."/>
            <person name="Fujiyama A."/>
            <person name="Inagaki F."/>
            <person name="Takami H."/>
        </authorList>
    </citation>
    <scope>NUCLEOTIDE SEQUENCE</scope>
    <source>
        <strain evidence="6">Expedition CK06-06</strain>
    </source>
</reference>
<organism evidence="6">
    <name type="scientific">marine sediment metagenome</name>
    <dbReference type="NCBI Taxonomy" id="412755"/>
    <lineage>
        <taxon>unclassified sequences</taxon>
        <taxon>metagenomes</taxon>
        <taxon>ecological metagenomes</taxon>
    </lineage>
</organism>
<dbReference type="SUPFAM" id="SSF53187">
    <property type="entry name" value="Zn-dependent exopeptidases"/>
    <property type="match status" value="1"/>
</dbReference>
<dbReference type="Pfam" id="PF24827">
    <property type="entry name" value="AstE_AspA_cat"/>
    <property type="match status" value="1"/>
</dbReference>
<dbReference type="EMBL" id="BARS01031278">
    <property type="protein sequence ID" value="GAG16382.1"/>
    <property type="molecule type" value="Genomic_DNA"/>
</dbReference>
<evidence type="ECO:0000256" key="3">
    <source>
        <dbReference type="ARBA" id="ARBA00022801"/>
    </source>
</evidence>
<gene>
    <name evidence="6" type="ORF">S01H1_48696</name>
</gene>
<protein>
    <recommendedName>
        <fullName evidence="5">Succinylglutamate desuccinylase/Aspartoacylase catalytic domain-containing protein</fullName>
    </recommendedName>
</protein>
<dbReference type="PANTHER" id="PTHR37326">
    <property type="entry name" value="BLL3975 PROTEIN"/>
    <property type="match status" value="1"/>
</dbReference>
<evidence type="ECO:0000256" key="1">
    <source>
        <dbReference type="ARBA" id="ARBA00001947"/>
    </source>
</evidence>
<keyword evidence="3" id="KW-0378">Hydrolase</keyword>
<accession>X0VZ62</accession>
<dbReference type="Gene3D" id="3.40.630.10">
    <property type="entry name" value="Zn peptidases"/>
    <property type="match status" value="1"/>
</dbReference>
<dbReference type="GO" id="GO:0016788">
    <property type="term" value="F:hydrolase activity, acting on ester bonds"/>
    <property type="evidence" value="ECO:0007669"/>
    <property type="project" value="InterPro"/>
</dbReference>
<sequence length="171" mass="18812">MSGAGSCRIETYQVKTGARFAGKKVEIFRFLARGRREGPTVTITAAQHGRELNGIEVARRIMEWGQGKRLRGTLQVFPVVNPPAVEAVSQTVPGETQNLNRIWPGREKGTVTERIAAAVAPYVAESDYLIDLHCWSQWSVSTALISSLEGRPALDLARAFGLRFVFSNVRG</sequence>